<gene>
    <name evidence="1" type="ORF">S01H4_52480</name>
</gene>
<organism evidence="1">
    <name type="scientific">marine sediment metagenome</name>
    <dbReference type="NCBI Taxonomy" id="412755"/>
    <lineage>
        <taxon>unclassified sequences</taxon>
        <taxon>metagenomes</taxon>
        <taxon>ecological metagenomes</taxon>
    </lineage>
</organism>
<sequence>MYFSLDGWWGPTCDYLFRRFDIGTGVHWHGKVVNGYLYSAIEPREPKDAAESGKYFDWIMPTYSANFLGWWQKRYLPEVLGNFEYIDNFDAENATLPELMIYLEEMIDIQERHFRLHWILNWAQFAASGNFVAVANELIGDVDPDTLGRVNVSRADRNWDSLKALWQLKEKVKADAELNAVFSNSEKAAEIVSKLEASAKGKAFLKDVAAYAEEFGYKAV</sequence>
<dbReference type="EMBL" id="BART01029987">
    <property type="protein sequence ID" value="GAH12953.1"/>
    <property type="molecule type" value="Genomic_DNA"/>
</dbReference>
<accession>X1EWH7</accession>
<protein>
    <submittedName>
        <fullName evidence="1">Uncharacterized protein</fullName>
    </submittedName>
</protein>
<feature type="non-terminal residue" evidence="1">
    <location>
        <position position="220"/>
    </location>
</feature>
<reference evidence="1" key="1">
    <citation type="journal article" date="2014" name="Front. Microbiol.">
        <title>High frequency of phylogenetically diverse reductive dehalogenase-homologous genes in deep subseafloor sedimentary metagenomes.</title>
        <authorList>
            <person name="Kawai M."/>
            <person name="Futagami T."/>
            <person name="Toyoda A."/>
            <person name="Takaki Y."/>
            <person name="Nishi S."/>
            <person name="Hori S."/>
            <person name="Arai W."/>
            <person name="Tsubouchi T."/>
            <person name="Morono Y."/>
            <person name="Uchiyama I."/>
            <person name="Ito T."/>
            <person name="Fujiyama A."/>
            <person name="Inagaki F."/>
            <person name="Takami H."/>
        </authorList>
    </citation>
    <scope>NUCLEOTIDE SEQUENCE</scope>
    <source>
        <strain evidence="1">Expedition CK06-06</strain>
    </source>
</reference>
<name>X1EWH7_9ZZZZ</name>
<dbReference type="AlphaFoldDB" id="X1EWH7"/>
<evidence type="ECO:0000313" key="1">
    <source>
        <dbReference type="EMBL" id="GAH12953.1"/>
    </source>
</evidence>
<proteinExistence type="predicted"/>
<comment type="caution">
    <text evidence="1">The sequence shown here is derived from an EMBL/GenBank/DDBJ whole genome shotgun (WGS) entry which is preliminary data.</text>
</comment>